<dbReference type="Proteomes" id="UP000257109">
    <property type="component" value="Unassembled WGS sequence"/>
</dbReference>
<name>A0A371HUF3_MUCPR</name>
<comment type="caution">
    <text evidence="1">The sequence shown here is derived from an EMBL/GenBank/DDBJ whole genome shotgun (WGS) entry which is preliminary data.</text>
</comment>
<evidence type="ECO:0000313" key="1">
    <source>
        <dbReference type="EMBL" id="RDY06334.1"/>
    </source>
</evidence>
<dbReference type="PANTHER" id="PTHR24559:SF430">
    <property type="entry name" value="RNA-DIRECTED DNA POLYMERASE"/>
    <property type="match status" value="1"/>
</dbReference>
<dbReference type="SUPFAM" id="SSF56672">
    <property type="entry name" value="DNA/RNA polymerases"/>
    <property type="match status" value="1"/>
</dbReference>
<organism evidence="1 2">
    <name type="scientific">Mucuna pruriens</name>
    <name type="common">Velvet bean</name>
    <name type="synonym">Dolichos pruriens</name>
    <dbReference type="NCBI Taxonomy" id="157652"/>
    <lineage>
        <taxon>Eukaryota</taxon>
        <taxon>Viridiplantae</taxon>
        <taxon>Streptophyta</taxon>
        <taxon>Embryophyta</taxon>
        <taxon>Tracheophyta</taxon>
        <taxon>Spermatophyta</taxon>
        <taxon>Magnoliopsida</taxon>
        <taxon>eudicotyledons</taxon>
        <taxon>Gunneridae</taxon>
        <taxon>Pentapetalae</taxon>
        <taxon>rosids</taxon>
        <taxon>fabids</taxon>
        <taxon>Fabales</taxon>
        <taxon>Fabaceae</taxon>
        <taxon>Papilionoideae</taxon>
        <taxon>50 kb inversion clade</taxon>
        <taxon>NPAAA clade</taxon>
        <taxon>indigoferoid/millettioid clade</taxon>
        <taxon>Phaseoleae</taxon>
        <taxon>Mucuna</taxon>
    </lineage>
</organism>
<evidence type="ECO:0000313" key="2">
    <source>
        <dbReference type="Proteomes" id="UP000257109"/>
    </source>
</evidence>
<keyword evidence="2" id="KW-1185">Reference proteome</keyword>
<dbReference type="InterPro" id="IPR043502">
    <property type="entry name" value="DNA/RNA_pol_sf"/>
</dbReference>
<feature type="non-terminal residue" evidence="1">
    <location>
        <position position="1"/>
    </location>
</feature>
<dbReference type="OrthoDB" id="1928766at2759"/>
<dbReference type="STRING" id="157652.A0A371HUF3"/>
<accession>A0A371HUF3</accession>
<dbReference type="Gene3D" id="3.10.10.10">
    <property type="entry name" value="HIV Type 1 Reverse Transcriptase, subunit A, domain 1"/>
    <property type="match status" value="1"/>
</dbReference>
<dbReference type="AlphaFoldDB" id="A0A371HUF3"/>
<sequence length="189" mass="21648">MTRKCYEDSMRVGSMPTKPAVNVLDLYFDPRHFYGDERPHPAEDLKEVQIGPLSTHVTKIGTTLSSREEARLMDSLKQNVDNFACTIKDMPDIDSRFMCHRLSVVLGAKPVAQKRRRQGEEKQRAIKEETDKLPVVDFIREANGRWRMCTDYTDLNKAHPKDPYPLPSIDRLVDGVLGFALLSFMDAYS</sequence>
<dbReference type="EMBL" id="QJKJ01001704">
    <property type="protein sequence ID" value="RDY06334.1"/>
    <property type="molecule type" value="Genomic_DNA"/>
</dbReference>
<reference evidence="1" key="1">
    <citation type="submission" date="2018-05" db="EMBL/GenBank/DDBJ databases">
        <title>Draft genome of Mucuna pruriens seed.</title>
        <authorList>
            <person name="Nnadi N.E."/>
            <person name="Vos R."/>
            <person name="Hasami M.H."/>
            <person name="Devisetty U.K."/>
            <person name="Aguiy J.C."/>
        </authorList>
    </citation>
    <scope>NUCLEOTIDE SEQUENCE [LARGE SCALE GENOMIC DNA]</scope>
    <source>
        <strain evidence="1">JCA_2017</strain>
    </source>
</reference>
<proteinExistence type="predicted"/>
<dbReference type="PANTHER" id="PTHR24559">
    <property type="entry name" value="TRANSPOSON TY3-I GAG-POL POLYPROTEIN"/>
    <property type="match status" value="1"/>
</dbReference>
<gene>
    <name evidence="1" type="ORF">CR513_09686</name>
</gene>
<protein>
    <submittedName>
        <fullName evidence="1">Uncharacterized protein</fullName>
    </submittedName>
</protein>
<dbReference type="InterPro" id="IPR053134">
    <property type="entry name" value="RNA-dir_DNA_polymerase"/>
</dbReference>